<keyword evidence="1" id="KW-0732">Signal</keyword>
<dbReference type="InterPro" id="IPR011467">
    <property type="entry name" value="DUF1573"/>
</dbReference>
<gene>
    <name evidence="2" type="ORF">GCM10022271_00870</name>
</gene>
<name>A0ABP7GWB9_9FLAO</name>
<sequence length="141" mass="15426">MKNFITILFIGLLSFTVNAQDKVAKIEFKSTIIDYGTIEKGADGVRVFEFTNTGDAPLIISNVKSSCGCTVPKKPKDPIMPGKTGEIQVKYDTNRVMPIRKNITVMSNAETPTVVLKIKGEVIDPSKQSVLSKSSKSVMEK</sequence>
<dbReference type="InterPro" id="IPR013783">
    <property type="entry name" value="Ig-like_fold"/>
</dbReference>
<dbReference type="EMBL" id="BAABBI010000001">
    <property type="protein sequence ID" value="GAA3772613.1"/>
    <property type="molecule type" value="Genomic_DNA"/>
</dbReference>
<proteinExistence type="predicted"/>
<dbReference type="Proteomes" id="UP001501456">
    <property type="component" value="Unassembled WGS sequence"/>
</dbReference>
<evidence type="ECO:0000256" key="1">
    <source>
        <dbReference type="SAM" id="SignalP"/>
    </source>
</evidence>
<dbReference type="PANTHER" id="PTHR37833">
    <property type="entry name" value="LIPOPROTEIN-RELATED"/>
    <property type="match status" value="1"/>
</dbReference>
<evidence type="ECO:0000313" key="3">
    <source>
        <dbReference type="Proteomes" id="UP001501456"/>
    </source>
</evidence>
<keyword evidence="3" id="KW-1185">Reference proteome</keyword>
<reference evidence="3" key="1">
    <citation type="journal article" date="2019" name="Int. J. Syst. Evol. Microbiol.">
        <title>The Global Catalogue of Microorganisms (GCM) 10K type strain sequencing project: providing services to taxonomists for standard genome sequencing and annotation.</title>
        <authorList>
            <consortium name="The Broad Institute Genomics Platform"/>
            <consortium name="The Broad Institute Genome Sequencing Center for Infectious Disease"/>
            <person name="Wu L."/>
            <person name="Ma J."/>
        </authorList>
    </citation>
    <scope>NUCLEOTIDE SEQUENCE [LARGE SCALE GENOMIC DNA]</scope>
    <source>
        <strain evidence="3">JCM 17525</strain>
    </source>
</reference>
<dbReference type="Pfam" id="PF07610">
    <property type="entry name" value="DUF1573"/>
    <property type="match status" value="1"/>
</dbReference>
<protein>
    <submittedName>
        <fullName evidence="2">DUF1573 domain-containing protein</fullName>
    </submittedName>
</protein>
<organism evidence="2 3">
    <name type="scientific">Corallibacter vietnamensis</name>
    <dbReference type="NCBI Taxonomy" id="904130"/>
    <lineage>
        <taxon>Bacteria</taxon>
        <taxon>Pseudomonadati</taxon>
        <taxon>Bacteroidota</taxon>
        <taxon>Flavobacteriia</taxon>
        <taxon>Flavobacteriales</taxon>
        <taxon>Flavobacteriaceae</taxon>
        <taxon>Corallibacter</taxon>
    </lineage>
</organism>
<dbReference type="RefSeq" id="WP_344725925.1">
    <property type="nucleotide sequence ID" value="NZ_BAABBI010000001.1"/>
</dbReference>
<dbReference type="PANTHER" id="PTHR37833:SF1">
    <property type="entry name" value="SIGNAL PEPTIDE PROTEIN"/>
    <property type="match status" value="1"/>
</dbReference>
<feature type="chain" id="PRO_5045748999" evidence="1">
    <location>
        <begin position="20"/>
        <end position="141"/>
    </location>
</feature>
<dbReference type="Gene3D" id="2.60.40.10">
    <property type="entry name" value="Immunoglobulins"/>
    <property type="match status" value="1"/>
</dbReference>
<feature type="signal peptide" evidence="1">
    <location>
        <begin position="1"/>
        <end position="19"/>
    </location>
</feature>
<comment type="caution">
    <text evidence="2">The sequence shown here is derived from an EMBL/GenBank/DDBJ whole genome shotgun (WGS) entry which is preliminary data.</text>
</comment>
<accession>A0ABP7GWB9</accession>
<evidence type="ECO:0000313" key="2">
    <source>
        <dbReference type="EMBL" id="GAA3772613.1"/>
    </source>
</evidence>